<dbReference type="GO" id="GO:0019901">
    <property type="term" value="F:protein kinase binding"/>
    <property type="evidence" value="ECO:0007669"/>
    <property type="project" value="InterPro"/>
</dbReference>
<dbReference type="EMBL" id="GBHO01017740">
    <property type="protein sequence ID" value="JAG25864.1"/>
    <property type="molecule type" value="Transcribed_RNA"/>
</dbReference>
<protein>
    <recommendedName>
        <fullName evidence="2">Protein CNPPD1</fullName>
    </recommendedName>
</protein>
<evidence type="ECO:0000256" key="1">
    <source>
        <dbReference type="ARBA" id="ARBA00038508"/>
    </source>
</evidence>
<proteinExistence type="inferred from homology"/>
<dbReference type="PANTHER" id="PTHR15615:SF108">
    <property type="entry name" value="PROTEIN CNPPD1"/>
    <property type="match status" value="1"/>
</dbReference>
<comment type="similarity">
    <text evidence="1">Belongs to the CNPPD1 family.</text>
</comment>
<reference evidence="4" key="1">
    <citation type="journal article" date="2014" name="PLoS ONE">
        <title>Transcriptome-Based Identification of ABC Transporters in the Western Tarnished Plant Bug Lygus hesperus.</title>
        <authorList>
            <person name="Hull J.J."/>
            <person name="Chaney K."/>
            <person name="Geib S.M."/>
            <person name="Fabrick J.A."/>
            <person name="Brent C.S."/>
            <person name="Walsh D."/>
            <person name="Lavine L.C."/>
        </authorList>
    </citation>
    <scope>NUCLEOTIDE SEQUENCE</scope>
</reference>
<accession>A0A0A9Y109</accession>
<evidence type="ECO:0000313" key="4">
    <source>
        <dbReference type="EMBL" id="JAG25864.1"/>
    </source>
</evidence>
<organism evidence="4">
    <name type="scientific">Lygus hesperus</name>
    <name type="common">Western plant bug</name>
    <dbReference type="NCBI Taxonomy" id="30085"/>
    <lineage>
        <taxon>Eukaryota</taxon>
        <taxon>Metazoa</taxon>
        <taxon>Ecdysozoa</taxon>
        <taxon>Arthropoda</taxon>
        <taxon>Hexapoda</taxon>
        <taxon>Insecta</taxon>
        <taxon>Pterygota</taxon>
        <taxon>Neoptera</taxon>
        <taxon>Paraneoptera</taxon>
        <taxon>Hemiptera</taxon>
        <taxon>Heteroptera</taxon>
        <taxon>Panheteroptera</taxon>
        <taxon>Cimicomorpha</taxon>
        <taxon>Miridae</taxon>
        <taxon>Mirini</taxon>
        <taxon>Lygus</taxon>
    </lineage>
</organism>
<dbReference type="AlphaFoldDB" id="A0A0A9Y109"/>
<feature type="region of interest" description="Disordered" evidence="3">
    <location>
        <begin position="90"/>
        <end position="113"/>
    </location>
</feature>
<dbReference type="PANTHER" id="PTHR15615">
    <property type="match status" value="1"/>
</dbReference>
<gene>
    <name evidence="4" type="primary">CYCU4-1_2</name>
    <name evidence="4" type="ORF">CM83_13066</name>
</gene>
<dbReference type="Gene3D" id="1.10.472.10">
    <property type="entry name" value="Cyclin-like"/>
    <property type="match status" value="1"/>
</dbReference>
<dbReference type="Pfam" id="PF08613">
    <property type="entry name" value="Cyclin"/>
    <property type="match status" value="1"/>
</dbReference>
<evidence type="ECO:0000256" key="3">
    <source>
        <dbReference type="SAM" id="MobiDB-lite"/>
    </source>
</evidence>
<evidence type="ECO:0000256" key="2">
    <source>
        <dbReference type="ARBA" id="ARBA00040808"/>
    </source>
</evidence>
<reference evidence="4" key="2">
    <citation type="submission" date="2014-07" db="EMBL/GenBank/DDBJ databases">
        <authorList>
            <person name="Hull J."/>
        </authorList>
    </citation>
    <scope>NUCLEOTIDE SEQUENCE</scope>
</reference>
<name>A0A0A9Y109_LYGHE</name>
<sequence length="113" mass="13090">MLAAKFFDDQYYNNAYYAKIGGVAPLELNNLEVEFLFMNSFTLFVTTDTYMQYYQELCNHFMNVELRSCSCNPSSSARCRKPLLPHITTTTNNTTTEVSTQQQQSQQQQSQQQ</sequence>
<dbReference type="InterPro" id="IPR013922">
    <property type="entry name" value="Cyclin_PHO80-like"/>
</dbReference>